<dbReference type="KEGG" id="fdv:JJC05_15550"/>
<organism evidence="1">
    <name type="scientific">Flavobacterium columnare</name>
    <dbReference type="NCBI Taxonomy" id="996"/>
    <lineage>
        <taxon>Bacteria</taxon>
        <taxon>Pseudomonadati</taxon>
        <taxon>Bacteroidota</taxon>
        <taxon>Flavobacteriia</taxon>
        <taxon>Flavobacteriales</taxon>
        <taxon>Flavobacteriaceae</taxon>
        <taxon>Flavobacterium</taxon>
    </lineage>
</organism>
<evidence type="ECO:0000313" key="1">
    <source>
        <dbReference type="EMBL" id="QYS88835.1"/>
    </source>
</evidence>
<protein>
    <submittedName>
        <fullName evidence="1">Uncharacterized protein</fullName>
    </submittedName>
</protein>
<gene>
    <name evidence="1" type="ORF">JJC05_15550</name>
</gene>
<name>A0A8G0KX45_9FLAO</name>
<dbReference type="AlphaFoldDB" id="A0A8G0KX45"/>
<accession>A0A8G0KX45</accession>
<dbReference type="Proteomes" id="UP000824721">
    <property type="component" value="Chromosome"/>
</dbReference>
<reference evidence="1" key="1">
    <citation type="submission" date="2020-12" db="EMBL/GenBank/DDBJ databases">
        <title>Genome sequencing of genetic groups of Flavobacterium columnare.</title>
        <authorList>
            <person name="Waldbieser G.C."/>
            <person name="Griffin M.J."/>
            <person name="LaFrentz B.R."/>
        </authorList>
    </citation>
    <scope>NUCLEOTIDE SEQUENCE</scope>
    <source>
        <strain evidence="1">90-106</strain>
    </source>
</reference>
<sequence length="56" mass="6725">MTSSLKLCQWFNKLDAVDLEFQFLELNKEEVDYLEDIENILWRKLKPLIGAEPRIK</sequence>
<dbReference type="EMBL" id="CP067378">
    <property type="protein sequence ID" value="QYS88835.1"/>
    <property type="molecule type" value="Genomic_DNA"/>
</dbReference>
<proteinExistence type="predicted"/>